<protein>
    <submittedName>
        <fullName evidence="1">Uncharacterized protein</fullName>
    </submittedName>
</protein>
<comment type="caution">
    <text evidence="1">The sequence shown here is derived from an EMBL/GenBank/DDBJ whole genome shotgun (WGS) entry which is preliminary data.</text>
</comment>
<dbReference type="EMBL" id="JALJEJ010000006">
    <property type="protein sequence ID" value="MCJ8210795.1"/>
    <property type="molecule type" value="Genomic_DNA"/>
</dbReference>
<dbReference type="AlphaFoldDB" id="A0A9X2BAG8"/>
<dbReference type="Proteomes" id="UP001139450">
    <property type="component" value="Unassembled WGS sequence"/>
</dbReference>
<reference evidence="1" key="1">
    <citation type="submission" date="2022-04" db="EMBL/GenBank/DDBJ databases">
        <title>Mucilaginibacter sp. RS28 isolated from freshwater.</title>
        <authorList>
            <person name="Ko S.-R."/>
        </authorList>
    </citation>
    <scope>NUCLEOTIDE SEQUENCE</scope>
    <source>
        <strain evidence="1">RS28</strain>
    </source>
</reference>
<proteinExistence type="predicted"/>
<evidence type="ECO:0000313" key="1">
    <source>
        <dbReference type="EMBL" id="MCJ8210795.1"/>
    </source>
</evidence>
<accession>A0A9X2BAG8</accession>
<evidence type="ECO:0000313" key="2">
    <source>
        <dbReference type="Proteomes" id="UP001139450"/>
    </source>
</evidence>
<gene>
    <name evidence="1" type="ORF">MUY27_13840</name>
</gene>
<keyword evidence="2" id="KW-1185">Reference proteome</keyword>
<name>A0A9X2BAG8_9SPHI</name>
<dbReference type="RefSeq" id="WP_245130706.1">
    <property type="nucleotide sequence ID" value="NZ_JALJEJ010000006.1"/>
</dbReference>
<organism evidence="1 2">
    <name type="scientific">Mucilaginibacter straminoryzae</name>
    <dbReference type="NCBI Taxonomy" id="2932774"/>
    <lineage>
        <taxon>Bacteria</taxon>
        <taxon>Pseudomonadati</taxon>
        <taxon>Bacteroidota</taxon>
        <taxon>Sphingobacteriia</taxon>
        <taxon>Sphingobacteriales</taxon>
        <taxon>Sphingobacteriaceae</taxon>
        <taxon>Mucilaginibacter</taxon>
    </lineage>
</organism>
<sequence length="148" mass="16979">MREVMRTKIAINNLLLLALLVLSNCSSKSKKDILLIFPNQDEKAISVSLNKQVYTFGTSPSKMKREMYILTTGGKMRAFKPKILTLSKSLTENEFNAKYRSSDVSLLFNDNLSADQLQDKYDIYVCLKDSSNRTWSTKHVEINDRIVF</sequence>